<dbReference type="Proteomes" id="UP001300496">
    <property type="component" value="Unassembled WGS sequence"/>
</dbReference>
<dbReference type="Pfam" id="PF12688">
    <property type="entry name" value="TPR_5"/>
    <property type="match status" value="1"/>
</dbReference>
<accession>A0ABT2PCY4</accession>
<dbReference type="EMBL" id="JAODOR010000004">
    <property type="protein sequence ID" value="MCT9001664.1"/>
    <property type="molecule type" value="Genomic_DNA"/>
</dbReference>
<sequence>MTGSAGRAFLALALYDAGQPLEALRVALRPLAPTLRLYRRAILSCADELTDKNGTR</sequence>
<feature type="domain" description="Tetratrico peptide repeat group 5" evidence="1">
    <location>
        <begin position="5"/>
        <end position="49"/>
    </location>
</feature>
<proteinExistence type="predicted"/>
<evidence type="ECO:0000313" key="2">
    <source>
        <dbReference type="EMBL" id="MCT9001664.1"/>
    </source>
</evidence>
<evidence type="ECO:0000313" key="3">
    <source>
        <dbReference type="Proteomes" id="UP001300496"/>
    </source>
</evidence>
<reference evidence="2 3" key="1">
    <citation type="journal article" date="2024" name="Int. J. Syst. Evol. Microbiol.">
        <title>Microbacterium memoriense sp. nov., a member of the Actinomycetota from marine beach sediment of the north coast of Portugal.</title>
        <authorList>
            <person name="Santos J.D.N.D."/>
            <person name="Klimek D."/>
            <person name="Calusinska M."/>
            <person name="Lobo-da-Cunha A."/>
            <person name="Catita J."/>
            <person name="Goncalves H."/>
            <person name="Gonzalez I."/>
            <person name="Lage O.M."/>
        </authorList>
    </citation>
    <scope>NUCLEOTIDE SEQUENCE [LARGE SCALE GENOMIC DNA]</scope>
    <source>
        <strain evidence="2 3">PMIC_1C1B</strain>
    </source>
</reference>
<dbReference type="InterPro" id="IPR041656">
    <property type="entry name" value="TPR_5"/>
</dbReference>
<evidence type="ECO:0000259" key="1">
    <source>
        <dbReference type="Pfam" id="PF12688"/>
    </source>
</evidence>
<keyword evidence="3" id="KW-1185">Reference proteome</keyword>
<gene>
    <name evidence="2" type="ORF">N4R40_04700</name>
</gene>
<organism evidence="2 3">
    <name type="scientific">Microbacterium memoriense</name>
    <dbReference type="NCBI Taxonomy" id="2978350"/>
    <lineage>
        <taxon>Bacteria</taxon>
        <taxon>Bacillati</taxon>
        <taxon>Actinomycetota</taxon>
        <taxon>Actinomycetes</taxon>
        <taxon>Micrococcales</taxon>
        <taxon>Microbacteriaceae</taxon>
        <taxon>Microbacterium</taxon>
    </lineage>
</organism>
<name>A0ABT2PCY4_9MICO</name>
<comment type="caution">
    <text evidence="2">The sequence shown here is derived from an EMBL/GenBank/DDBJ whole genome shotgun (WGS) entry which is preliminary data.</text>
</comment>
<dbReference type="RefSeq" id="WP_261606225.1">
    <property type="nucleotide sequence ID" value="NZ_JAODOR010000004.1"/>
</dbReference>
<protein>
    <submittedName>
        <fullName evidence="2">Tetratricopeptide repeat protein</fullName>
    </submittedName>
</protein>